<dbReference type="GO" id="GO:0008270">
    <property type="term" value="F:zinc ion binding"/>
    <property type="evidence" value="ECO:0007669"/>
    <property type="project" value="TreeGrafter"/>
</dbReference>
<dbReference type="GO" id="GO:1990170">
    <property type="term" value="P:stress response to cadmium ion"/>
    <property type="evidence" value="ECO:0007669"/>
    <property type="project" value="TreeGrafter"/>
</dbReference>
<evidence type="ECO:0000256" key="1">
    <source>
        <dbReference type="ARBA" id="ARBA00023236"/>
    </source>
</evidence>
<reference evidence="3 4" key="1">
    <citation type="submission" date="2019-02" db="EMBL/GenBank/DDBJ databases">
        <title>Deep-cultivation of Planctomycetes and their phenomic and genomic characterization uncovers novel biology.</title>
        <authorList>
            <person name="Wiegand S."/>
            <person name="Jogler M."/>
            <person name="Boedeker C."/>
            <person name="Pinto D."/>
            <person name="Vollmers J."/>
            <person name="Rivas-Marin E."/>
            <person name="Kohn T."/>
            <person name="Peeters S.H."/>
            <person name="Heuer A."/>
            <person name="Rast P."/>
            <person name="Oberbeckmann S."/>
            <person name="Bunk B."/>
            <person name="Jeske O."/>
            <person name="Meyerdierks A."/>
            <person name="Storesund J.E."/>
            <person name="Kallscheuer N."/>
            <person name="Luecker S."/>
            <person name="Lage O.M."/>
            <person name="Pohl T."/>
            <person name="Merkel B.J."/>
            <person name="Hornburger P."/>
            <person name="Mueller R.-W."/>
            <person name="Bruemmer F."/>
            <person name="Labrenz M."/>
            <person name="Spormann A.M."/>
            <person name="Op den Camp H."/>
            <person name="Overmann J."/>
            <person name="Amann R."/>
            <person name="Jetten M.S.M."/>
            <person name="Mascher T."/>
            <person name="Medema M.H."/>
            <person name="Devos D.P."/>
            <person name="Kaster A.-K."/>
            <person name="Ovreas L."/>
            <person name="Rohde M."/>
            <person name="Galperin M.Y."/>
            <person name="Jogler C."/>
        </authorList>
    </citation>
    <scope>NUCLEOTIDE SEQUENCE [LARGE SCALE GENOMIC DNA]</scope>
    <source>
        <strain evidence="3 4">Mal52</strain>
    </source>
</reference>
<dbReference type="Gene3D" id="4.10.860.10">
    <property type="entry name" value="UVR domain"/>
    <property type="match status" value="1"/>
</dbReference>
<evidence type="ECO:0000313" key="4">
    <source>
        <dbReference type="Proteomes" id="UP000319383"/>
    </source>
</evidence>
<dbReference type="GO" id="GO:0009432">
    <property type="term" value="P:SOS response"/>
    <property type="evidence" value="ECO:0007669"/>
    <property type="project" value="UniProtKB-KW"/>
</dbReference>
<keyword evidence="4" id="KW-1185">Reference proteome</keyword>
<dbReference type="PANTHER" id="PTHR38430">
    <property type="entry name" value="PROTEIN-ARGININE KINASE ACTIVATOR PROTEIN"/>
    <property type="match status" value="1"/>
</dbReference>
<evidence type="ECO:0000313" key="3">
    <source>
        <dbReference type="EMBL" id="QDU42332.1"/>
    </source>
</evidence>
<accession>A0A517ZIN3</accession>
<keyword evidence="1" id="KW-0227">DNA damage</keyword>
<dbReference type="AlphaFoldDB" id="A0A517ZIN3"/>
<dbReference type="PIRSF" id="PIRSF015034">
    <property type="entry name" value="YacH"/>
    <property type="match status" value="1"/>
</dbReference>
<protein>
    <submittedName>
        <fullName evidence="3">UvrB/uvrC motif protein</fullName>
    </submittedName>
</protein>
<gene>
    <name evidence="3" type="ORF">Mal52_07880</name>
</gene>
<dbReference type="PROSITE" id="PS50151">
    <property type="entry name" value="UVR"/>
    <property type="match status" value="1"/>
</dbReference>
<dbReference type="InterPro" id="IPR025542">
    <property type="entry name" value="YacH"/>
</dbReference>
<dbReference type="GO" id="GO:0046870">
    <property type="term" value="F:cadmium ion binding"/>
    <property type="evidence" value="ECO:0007669"/>
    <property type="project" value="TreeGrafter"/>
</dbReference>
<dbReference type="RefSeq" id="WP_145374396.1">
    <property type="nucleotide sequence ID" value="NZ_CP036270.1"/>
</dbReference>
<sequence>MKKCSKCPKPATLHITELVKQVPHEIHLCEDCAQQYLNQDEPSPASEPEEGMMVKLQLDAGDKELAELDKNVCPNCGISFREFRSQGRFGCPHDYVVFGDELEALLENIHDERQHCGKVPKRAPSDSQRQYQLIKLRSELRKAVAEESYEEAARLRDEIQAMETALSQGTGDAD</sequence>
<proteinExistence type="predicted"/>
<dbReference type="KEGG" id="sdyn:Mal52_07880"/>
<dbReference type="InterPro" id="IPR001943">
    <property type="entry name" value="UVR_dom"/>
</dbReference>
<dbReference type="Pfam" id="PF02151">
    <property type="entry name" value="UVR"/>
    <property type="match status" value="1"/>
</dbReference>
<name>A0A517ZIN3_9PLAN</name>
<keyword evidence="1" id="KW-0742">SOS response</keyword>
<dbReference type="OrthoDB" id="9788704at2"/>
<dbReference type="InterPro" id="IPR036876">
    <property type="entry name" value="UVR_dom_sf"/>
</dbReference>
<dbReference type="EMBL" id="CP036276">
    <property type="protein sequence ID" value="QDU42332.1"/>
    <property type="molecule type" value="Genomic_DNA"/>
</dbReference>
<dbReference type="GO" id="GO:0050897">
    <property type="term" value="F:cobalt ion binding"/>
    <property type="evidence" value="ECO:0007669"/>
    <property type="project" value="TreeGrafter"/>
</dbReference>
<evidence type="ECO:0000259" key="2">
    <source>
        <dbReference type="PROSITE" id="PS50151"/>
    </source>
</evidence>
<feature type="domain" description="UVR" evidence="2">
    <location>
        <begin position="130"/>
        <end position="165"/>
    </location>
</feature>
<dbReference type="Proteomes" id="UP000319383">
    <property type="component" value="Chromosome"/>
</dbReference>
<organism evidence="3 4">
    <name type="scientific">Symmachiella dynata</name>
    <dbReference type="NCBI Taxonomy" id="2527995"/>
    <lineage>
        <taxon>Bacteria</taxon>
        <taxon>Pseudomonadati</taxon>
        <taxon>Planctomycetota</taxon>
        <taxon>Planctomycetia</taxon>
        <taxon>Planctomycetales</taxon>
        <taxon>Planctomycetaceae</taxon>
        <taxon>Symmachiella</taxon>
    </lineage>
</organism>
<dbReference type="GO" id="GO:0005507">
    <property type="term" value="F:copper ion binding"/>
    <property type="evidence" value="ECO:0007669"/>
    <property type="project" value="TreeGrafter"/>
</dbReference>
<dbReference type="SUPFAM" id="SSF46600">
    <property type="entry name" value="C-terminal UvrC-binding domain of UvrB"/>
    <property type="match status" value="1"/>
</dbReference>
<dbReference type="PANTHER" id="PTHR38430:SF1">
    <property type="entry name" value="PROTEIN-ARGININE KINASE ACTIVATOR PROTEIN"/>
    <property type="match status" value="1"/>
</dbReference>
<dbReference type="GO" id="GO:1990169">
    <property type="term" value="P:stress response to copper ion"/>
    <property type="evidence" value="ECO:0007669"/>
    <property type="project" value="TreeGrafter"/>
</dbReference>